<accession>A0A6J5WD56</accession>
<gene>
    <name evidence="1" type="ORF">ORAREDHAP_LOCUS9539</name>
</gene>
<dbReference type="AlphaFoldDB" id="A0A6J5WD56"/>
<dbReference type="EMBL" id="CAEKKB010000001">
    <property type="protein sequence ID" value="CAB4297572.1"/>
    <property type="molecule type" value="Genomic_DNA"/>
</dbReference>
<reference evidence="2" key="1">
    <citation type="journal article" date="2020" name="Genome Biol.">
        <title>Gamete binning: chromosome-level and haplotype-resolved genome assembly enabled by high-throughput single-cell sequencing of gamete genomes.</title>
        <authorList>
            <person name="Campoy J.A."/>
            <person name="Sun H."/>
            <person name="Goel M."/>
            <person name="Jiao W.-B."/>
            <person name="Folz-Donahue K."/>
            <person name="Wang N."/>
            <person name="Rubio M."/>
            <person name="Liu C."/>
            <person name="Kukat C."/>
            <person name="Ruiz D."/>
            <person name="Huettel B."/>
            <person name="Schneeberger K."/>
        </authorList>
    </citation>
    <scope>NUCLEOTIDE SEQUENCE [LARGE SCALE GENOMIC DNA]</scope>
    <source>
        <strain evidence="2">cv. Rojo Pasion</strain>
    </source>
</reference>
<evidence type="ECO:0000313" key="1">
    <source>
        <dbReference type="EMBL" id="CAB4297572.1"/>
    </source>
</evidence>
<sequence length="85" mass="9616">MGTKKFPMVRVWKICALRAVAYFKDQYLAKVKIALETAVEPKIHLESVAEPKIMPEPMAVAESKITLEPVREPKIEPEPMAQPNI</sequence>
<dbReference type="Proteomes" id="UP000507245">
    <property type="component" value="Unassembled WGS sequence"/>
</dbReference>
<keyword evidence="2" id="KW-1185">Reference proteome</keyword>
<proteinExistence type="predicted"/>
<protein>
    <submittedName>
        <fullName evidence="1">Uncharacterized protein</fullName>
    </submittedName>
</protein>
<name>A0A6J5WD56_PRUAR</name>
<evidence type="ECO:0000313" key="2">
    <source>
        <dbReference type="Proteomes" id="UP000507245"/>
    </source>
</evidence>
<organism evidence="1 2">
    <name type="scientific">Prunus armeniaca</name>
    <name type="common">Apricot</name>
    <name type="synonym">Armeniaca vulgaris</name>
    <dbReference type="NCBI Taxonomy" id="36596"/>
    <lineage>
        <taxon>Eukaryota</taxon>
        <taxon>Viridiplantae</taxon>
        <taxon>Streptophyta</taxon>
        <taxon>Embryophyta</taxon>
        <taxon>Tracheophyta</taxon>
        <taxon>Spermatophyta</taxon>
        <taxon>Magnoliopsida</taxon>
        <taxon>eudicotyledons</taxon>
        <taxon>Gunneridae</taxon>
        <taxon>Pentapetalae</taxon>
        <taxon>rosids</taxon>
        <taxon>fabids</taxon>
        <taxon>Rosales</taxon>
        <taxon>Rosaceae</taxon>
        <taxon>Amygdaloideae</taxon>
        <taxon>Amygdaleae</taxon>
        <taxon>Prunus</taxon>
    </lineage>
</organism>